<evidence type="ECO:0000313" key="7">
    <source>
        <dbReference type="EMBL" id="ORY06271.1"/>
    </source>
</evidence>
<dbReference type="InterPro" id="IPR001841">
    <property type="entry name" value="Znf_RING"/>
</dbReference>
<comment type="caution">
    <text evidence="7">The sequence shown here is derived from an EMBL/GenBank/DDBJ whole genome shotgun (WGS) entry which is preliminary data.</text>
</comment>
<dbReference type="GO" id="GO:0061630">
    <property type="term" value="F:ubiquitin protein ligase activity"/>
    <property type="evidence" value="ECO:0007669"/>
    <property type="project" value="TreeGrafter"/>
</dbReference>
<sequence>MVSERGTNDFQSPMMDSVLNHLTCFQCHHGLRNPITLPCGHSVCSECLPTSHENYPCGFVTPQPCLTCPFPSCSFQYPSLSGVKLDVTLANISQICLQEIPQPQAQKPIDSDSSSPNPELPTLATILQPEFECQICYRILFEPLTTSCGHTFCKECLLRTTDHSSRCPTCRNAISFSQVRDQQTNHALSRLVELLFPKSLYQRKVLPAEVTEENEAVPILTGGLVFPDITYSLHIFQPAHRLLIRRCLLTTKKHFGIVTRGSSNALAEYGTLVQIIASQPLPDGRFLIQVKGLHKLRILESKNLDGYHSARVDLVEDAALVSEKEVECSSTEDMILAIKAFVNSIGKSHPQLLARLNQLYGPPPQAMIPFSHWASCVIPIDDQEKYKLLCVDSANLRLLMIVRWIETTRKRWGFVGCPVM</sequence>
<dbReference type="InterPro" id="IPR013083">
    <property type="entry name" value="Znf_RING/FYVE/PHD"/>
</dbReference>
<evidence type="ECO:0000256" key="1">
    <source>
        <dbReference type="ARBA" id="ARBA00022723"/>
    </source>
</evidence>
<keyword evidence="2 4" id="KW-0863">Zinc-finger</keyword>
<evidence type="ECO:0008006" key="9">
    <source>
        <dbReference type="Google" id="ProtNLM"/>
    </source>
</evidence>
<evidence type="ECO:0000256" key="2">
    <source>
        <dbReference type="ARBA" id="ARBA00022771"/>
    </source>
</evidence>
<dbReference type="PROSITE" id="PS00518">
    <property type="entry name" value="ZF_RING_1"/>
    <property type="match status" value="2"/>
</dbReference>
<feature type="domain" description="Lon N-terminal" evidence="6">
    <location>
        <begin position="214"/>
        <end position="409"/>
    </location>
</feature>
<dbReference type="Pfam" id="PF13923">
    <property type="entry name" value="zf-C3HC4_2"/>
    <property type="match status" value="1"/>
</dbReference>
<keyword evidence="3" id="KW-0862">Zinc</keyword>
<evidence type="ECO:0000256" key="4">
    <source>
        <dbReference type="PROSITE-ProRule" id="PRU00175"/>
    </source>
</evidence>
<dbReference type="Pfam" id="PF02190">
    <property type="entry name" value="LON_substr_bdg"/>
    <property type="match status" value="1"/>
</dbReference>
<dbReference type="InParanoid" id="A0A1Y1Z7P9"/>
<dbReference type="GO" id="GO:0008270">
    <property type="term" value="F:zinc ion binding"/>
    <property type="evidence" value="ECO:0007669"/>
    <property type="project" value="UniProtKB-KW"/>
</dbReference>
<reference evidence="7 8" key="1">
    <citation type="submission" date="2016-07" db="EMBL/GenBank/DDBJ databases">
        <title>Pervasive Adenine N6-methylation of Active Genes in Fungi.</title>
        <authorList>
            <consortium name="DOE Joint Genome Institute"/>
            <person name="Mondo S.J."/>
            <person name="Dannebaum R.O."/>
            <person name="Kuo R.C."/>
            <person name="Labutti K."/>
            <person name="Haridas S."/>
            <person name="Kuo A."/>
            <person name="Salamov A."/>
            <person name="Ahrendt S.R."/>
            <person name="Lipzen A."/>
            <person name="Sullivan W."/>
            <person name="Andreopoulos W.B."/>
            <person name="Clum A."/>
            <person name="Lindquist E."/>
            <person name="Daum C."/>
            <person name="Ramamoorthy G.K."/>
            <person name="Gryganskyi A."/>
            <person name="Culley D."/>
            <person name="Magnuson J.K."/>
            <person name="James T.Y."/>
            <person name="O'Malley M.A."/>
            <person name="Stajich J.E."/>
            <person name="Spatafora J.W."/>
            <person name="Visel A."/>
            <person name="Grigoriev I.V."/>
        </authorList>
    </citation>
    <scope>NUCLEOTIDE SEQUENCE [LARGE SCALE GENOMIC DNA]</scope>
    <source>
        <strain evidence="7 8">CBS 931.73</strain>
    </source>
</reference>
<proteinExistence type="predicted"/>
<organism evidence="7 8">
    <name type="scientific">Basidiobolus meristosporus CBS 931.73</name>
    <dbReference type="NCBI Taxonomy" id="1314790"/>
    <lineage>
        <taxon>Eukaryota</taxon>
        <taxon>Fungi</taxon>
        <taxon>Fungi incertae sedis</taxon>
        <taxon>Zoopagomycota</taxon>
        <taxon>Entomophthoromycotina</taxon>
        <taxon>Basidiobolomycetes</taxon>
        <taxon>Basidiobolales</taxon>
        <taxon>Basidiobolaceae</taxon>
        <taxon>Basidiobolus</taxon>
    </lineage>
</organism>
<dbReference type="AlphaFoldDB" id="A0A1Y1Z7P9"/>
<dbReference type="InterPro" id="IPR003111">
    <property type="entry name" value="Lon_prtase_N"/>
</dbReference>
<dbReference type="InterPro" id="IPR017907">
    <property type="entry name" value="Znf_RING_CS"/>
</dbReference>
<dbReference type="SMART" id="SM00464">
    <property type="entry name" value="LON"/>
    <property type="match status" value="1"/>
</dbReference>
<keyword evidence="8" id="KW-1185">Reference proteome</keyword>
<dbReference type="InterPro" id="IPR046336">
    <property type="entry name" value="Lon_prtase_N_sf"/>
</dbReference>
<dbReference type="SMART" id="SM00184">
    <property type="entry name" value="RING"/>
    <property type="match status" value="2"/>
</dbReference>
<dbReference type="PANTHER" id="PTHR23327:SF42">
    <property type="entry name" value="LON PEPTIDASE N-TERMINAL DOMAIN AND RING FINGER PROTEIN C14F5.10C"/>
    <property type="match status" value="1"/>
</dbReference>
<dbReference type="Gene3D" id="2.30.130.40">
    <property type="entry name" value="LON domain-like"/>
    <property type="match status" value="1"/>
</dbReference>
<gene>
    <name evidence="7" type="ORF">K493DRAFT_23152</name>
</gene>
<dbReference type="PANTHER" id="PTHR23327">
    <property type="entry name" value="RING FINGER PROTEIN 127"/>
    <property type="match status" value="1"/>
</dbReference>
<feature type="domain" description="RING-type" evidence="5">
    <location>
        <begin position="133"/>
        <end position="171"/>
    </location>
</feature>
<dbReference type="EMBL" id="MCFE01000017">
    <property type="protein sequence ID" value="ORY06271.1"/>
    <property type="molecule type" value="Genomic_DNA"/>
</dbReference>
<dbReference type="OrthoDB" id="264917at2759"/>
<dbReference type="InterPro" id="IPR015947">
    <property type="entry name" value="PUA-like_sf"/>
</dbReference>
<keyword evidence="1" id="KW-0479">Metal-binding</keyword>
<dbReference type="CDD" id="cd16514">
    <property type="entry name" value="RING-HC_LONFs_rpt2"/>
    <property type="match status" value="1"/>
</dbReference>
<evidence type="ECO:0000313" key="8">
    <source>
        <dbReference type="Proteomes" id="UP000193498"/>
    </source>
</evidence>
<dbReference type="SUPFAM" id="SSF88697">
    <property type="entry name" value="PUA domain-like"/>
    <property type="match status" value="1"/>
</dbReference>
<protein>
    <recommendedName>
        <fullName evidence="9">LON-domain-containing protein</fullName>
    </recommendedName>
</protein>
<accession>A0A1Y1Z7P9</accession>
<dbReference type="STRING" id="1314790.A0A1Y1Z7P9"/>
<evidence type="ECO:0000259" key="5">
    <source>
        <dbReference type="PROSITE" id="PS50089"/>
    </source>
</evidence>
<evidence type="ECO:0000259" key="6">
    <source>
        <dbReference type="PROSITE" id="PS51787"/>
    </source>
</evidence>
<dbReference type="Proteomes" id="UP000193498">
    <property type="component" value="Unassembled WGS sequence"/>
</dbReference>
<dbReference type="PROSITE" id="PS51787">
    <property type="entry name" value="LON_N"/>
    <property type="match status" value="1"/>
</dbReference>
<dbReference type="PROSITE" id="PS50089">
    <property type="entry name" value="ZF_RING_2"/>
    <property type="match status" value="1"/>
</dbReference>
<name>A0A1Y1Z7P9_9FUNG</name>
<evidence type="ECO:0000256" key="3">
    <source>
        <dbReference type="ARBA" id="ARBA00022833"/>
    </source>
</evidence>
<dbReference type="Gene3D" id="3.30.40.10">
    <property type="entry name" value="Zinc/RING finger domain, C3HC4 (zinc finger)"/>
    <property type="match status" value="2"/>
</dbReference>
<dbReference type="SUPFAM" id="SSF57850">
    <property type="entry name" value="RING/U-box"/>
    <property type="match status" value="2"/>
</dbReference>
<dbReference type="Gene3D" id="1.20.58.1480">
    <property type="match status" value="1"/>
</dbReference>